<evidence type="ECO:0000313" key="8">
    <source>
        <dbReference type="EMBL" id="MDI5893471.1"/>
    </source>
</evidence>
<dbReference type="Pfam" id="PF14322">
    <property type="entry name" value="SusD-like_3"/>
    <property type="match status" value="1"/>
</dbReference>
<proteinExistence type="inferred from homology"/>
<evidence type="ECO:0000256" key="2">
    <source>
        <dbReference type="ARBA" id="ARBA00006275"/>
    </source>
</evidence>
<evidence type="ECO:0000259" key="6">
    <source>
        <dbReference type="Pfam" id="PF07980"/>
    </source>
</evidence>
<comment type="caution">
    <text evidence="8">The sequence shown here is derived from an EMBL/GenBank/DDBJ whole genome shotgun (WGS) entry which is preliminary data.</text>
</comment>
<dbReference type="SUPFAM" id="SSF48452">
    <property type="entry name" value="TPR-like"/>
    <property type="match status" value="1"/>
</dbReference>
<feature type="domain" description="SusD-like N-terminal" evidence="7">
    <location>
        <begin position="106"/>
        <end position="260"/>
    </location>
</feature>
<dbReference type="EMBL" id="JASCRZ010000001">
    <property type="protein sequence ID" value="MDI5893471.1"/>
    <property type="molecule type" value="Genomic_DNA"/>
</dbReference>
<comment type="similarity">
    <text evidence="2">Belongs to the SusD family.</text>
</comment>
<dbReference type="InterPro" id="IPR033985">
    <property type="entry name" value="SusD-like_N"/>
</dbReference>
<comment type="subcellular location">
    <subcellularLocation>
        <location evidence="1">Cell outer membrane</location>
    </subcellularLocation>
</comment>
<dbReference type="InterPro" id="IPR011990">
    <property type="entry name" value="TPR-like_helical_dom_sf"/>
</dbReference>
<accession>A0ABT6V6B6</accession>
<feature type="domain" description="RagB/SusD" evidence="6">
    <location>
        <begin position="364"/>
        <end position="542"/>
    </location>
</feature>
<name>A0ABT6V6B6_9FLAO</name>
<gene>
    <name evidence="8" type="ORF">QLS65_01080</name>
</gene>
<evidence type="ECO:0000256" key="4">
    <source>
        <dbReference type="ARBA" id="ARBA00023136"/>
    </source>
</evidence>
<evidence type="ECO:0000256" key="1">
    <source>
        <dbReference type="ARBA" id="ARBA00004442"/>
    </source>
</evidence>
<dbReference type="PROSITE" id="PS51257">
    <property type="entry name" value="PROKAR_LIPOPROTEIN"/>
    <property type="match status" value="1"/>
</dbReference>
<evidence type="ECO:0000313" key="9">
    <source>
        <dbReference type="Proteomes" id="UP001243403"/>
    </source>
</evidence>
<evidence type="ECO:0000259" key="7">
    <source>
        <dbReference type="Pfam" id="PF14322"/>
    </source>
</evidence>
<sequence>MKNKNKFLNSWGSKLLASVFLTTTLFTSCSEEKTIELEPFNSISETAAFTTPALIELSVTGMYNAAALGDFNGGNPRGYIFGAAFVQQGDNRGEDAVNLATFYQLTYTGTYDTTTANNTFYWADGYRLINRTNIIIEGVTNALQAGTITQAVADDYIGQAKFFRAIAHNEILIHHARPFQDNGGNNPGIPYREIPNNTKTNIDISLTQGRNTVAECYTKILKDLDDAETLTASKSARAGTAKIERITKEAAIAYKTRVYLHMRRWDKVISEGIKLNGLYTITANPDTPFSSNLSNTESIFSLAQSAVNNPGPNGALASMYHPPVPAASNGRGLVAISPIIWRNPSWLSDDKRRAEGTMIVTGVTGYYPGTKFTKKYKDGVNKTDASPIIRYAEVALNMAEAYARQNDLVNGLARLNSVRNRSLAAPVTQSYTATSFANNVELLRAILVERRIEFVMEGRRWPDISRLQNDDLAPIVGIPAKVANGGFSSLALAAPAYALGTPYAGALTVNAIPYADFKFIWPIPILETNSNPTLKAQQNPGY</sequence>
<dbReference type="Proteomes" id="UP001243403">
    <property type="component" value="Unassembled WGS sequence"/>
</dbReference>
<dbReference type="CDD" id="cd08977">
    <property type="entry name" value="SusD"/>
    <property type="match status" value="1"/>
</dbReference>
<dbReference type="InterPro" id="IPR012944">
    <property type="entry name" value="SusD_RagB_dom"/>
</dbReference>
<keyword evidence="9" id="KW-1185">Reference proteome</keyword>
<organism evidence="8 9">
    <name type="scientific">Flavobacterium algoritolerans</name>
    <dbReference type="NCBI Taxonomy" id="3041254"/>
    <lineage>
        <taxon>Bacteria</taxon>
        <taxon>Pseudomonadati</taxon>
        <taxon>Bacteroidota</taxon>
        <taxon>Flavobacteriia</taxon>
        <taxon>Flavobacteriales</taxon>
        <taxon>Flavobacteriaceae</taxon>
        <taxon>Flavobacterium</taxon>
    </lineage>
</organism>
<dbReference type="RefSeq" id="WP_282714678.1">
    <property type="nucleotide sequence ID" value="NZ_JASCRZ010000001.1"/>
</dbReference>
<evidence type="ECO:0000256" key="3">
    <source>
        <dbReference type="ARBA" id="ARBA00022729"/>
    </source>
</evidence>
<reference evidence="8 9" key="1">
    <citation type="submission" date="2023-04" db="EMBL/GenBank/DDBJ databases">
        <title>Two novel species of Flavobacterium.</title>
        <authorList>
            <person name="Liu Q."/>
            <person name="Xin Y.-H."/>
        </authorList>
    </citation>
    <scope>NUCLEOTIDE SEQUENCE [LARGE SCALE GENOMIC DNA]</scope>
    <source>
        <strain evidence="8 9">LB1P51</strain>
    </source>
</reference>
<keyword evidence="5" id="KW-0998">Cell outer membrane</keyword>
<keyword evidence="3" id="KW-0732">Signal</keyword>
<evidence type="ECO:0000256" key="5">
    <source>
        <dbReference type="ARBA" id="ARBA00023237"/>
    </source>
</evidence>
<dbReference type="Gene3D" id="1.25.40.390">
    <property type="match status" value="1"/>
</dbReference>
<keyword evidence="4" id="KW-0472">Membrane</keyword>
<protein>
    <submittedName>
        <fullName evidence="8">RagB/SusD family nutrient uptake outer membrane protein</fullName>
    </submittedName>
</protein>
<dbReference type="Pfam" id="PF07980">
    <property type="entry name" value="SusD_RagB"/>
    <property type="match status" value="1"/>
</dbReference>